<gene>
    <name evidence="12" type="ORF">MNBD_GAMMA23-2032</name>
</gene>
<dbReference type="Gene3D" id="1.25.40.10">
    <property type="entry name" value="Tetratricopeptide repeat domain"/>
    <property type="match status" value="1"/>
</dbReference>
<evidence type="ECO:0000256" key="6">
    <source>
        <dbReference type="ARBA" id="ARBA00023186"/>
    </source>
</evidence>
<accession>A0A3B0ZNV4</accession>
<dbReference type="InterPro" id="IPR011990">
    <property type="entry name" value="TPR-like_helical_dom_sf"/>
</dbReference>
<proteinExistence type="inferred from homology"/>
<dbReference type="GO" id="GO:0044877">
    <property type="term" value="F:protein-containing complex binding"/>
    <property type="evidence" value="ECO:0007669"/>
    <property type="project" value="InterPro"/>
</dbReference>
<evidence type="ECO:0000256" key="3">
    <source>
        <dbReference type="ARBA" id="ARBA00022692"/>
    </source>
</evidence>
<organism evidence="12">
    <name type="scientific">hydrothermal vent metagenome</name>
    <dbReference type="NCBI Taxonomy" id="652676"/>
    <lineage>
        <taxon>unclassified sequences</taxon>
        <taxon>metagenomes</taxon>
        <taxon>ecological metagenomes</taxon>
    </lineage>
</organism>
<keyword evidence="4 10" id="KW-1133">Transmembrane helix</keyword>
<keyword evidence="3 10" id="KW-0812">Transmembrane</keyword>
<evidence type="ECO:0000256" key="5">
    <source>
        <dbReference type="ARBA" id="ARBA00023136"/>
    </source>
</evidence>
<comment type="similarity">
    <text evidence="7">Belongs to the YfgM family.</text>
</comment>
<evidence type="ECO:0000313" key="12">
    <source>
        <dbReference type="EMBL" id="VAW93361.1"/>
    </source>
</evidence>
<dbReference type="AlphaFoldDB" id="A0A3B0ZNV4"/>
<feature type="transmembrane region" description="Helical" evidence="10">
    <location>
        <begin position="26"/>
        <end position="43"/>
    </location>
</feature>
<reference evidence="12" key="1">
    <citation type="submission" date="2018-06" db="EMBL/GenBank/DDBJ databases">
        <authorList>
            <person name="Zhirakovskaya E."/>
        </authorList>
    </citation>
    <scope>NUCLEOTIDE SEQUENCE</scope>
</reference>
<evidence type="ECO:0000256" key="4">
    <source>
        <dbReference type="ARBA" id="ARBA00022989"/>
    </source>
</evidence>
<protein>
    <recommendedName>
        <fullName evidence="8">Ancillary SecYEG translocon subunit</fullName>
    </recommendedName>
</protein>
<sequence length="220" mass="24715">MSDEYQTEEEQIEAIKKWWKENGKSIILGLVLGIGGIGGYRFWQSNTAEQAKLASMQFEEVVSLSAKDKDKFISKLKEVESQHSGKSYADLAAFVAVKRLVEEKDYQTAKEQLEWIVTNSKQQSFIHIARIRLVKVLLQMNKPDTALVLIKDIKSAAFGSTYAELRGDIYAALKDFKNAKAAYQLALSKLSPSDRRGSMIEMKSNNLPTSDMPLASITQE</sequence>
<dbReference type="InterPro" id="IPR026039">
    <property type="entry name" value="YfgM"/>
</dbReference>
<evidence type="ECO:0000256" key="10">
    <source>
        <dbReference type="SAM" id="Phobius"/>
    </source>
</evidence>
<keyword evidence="5 10" id="KW-0472">Membrane</keyword>
<dbReference type="PANTHER" id="PTHR38035:SF1">
    <property type="entry name" value="ANCILLARY SECYEG TRANSLOCON SUBUNIT"/>
    <property type="match status" value="1"/>
</dbReference>
<comment type="subcellular location">
    <subcellularLocation>
        <location evidence="1">Cell membrane</location>
        <topology evidence="1">Single-pass type II membrane protein</topology>
    </subcellularLocation>
</comment>
<dbReference type="PIRSF" id="PIRSF006170">
    <property type="entry name" value="YfgM"/>
    <property type="match status" value="1"/>
</dbReference>
<keyword evidence="6" id="KW-0143">Chaperone</keyword>
<feature type="domain" description="Ancillary SecYEG translocon subunit/Cell division coordinator CpoB TPR" evidence="11">
    <location>
        <begin position="16"/>
        <end position="208"/>
    </location>
</feature>
<evidence type="ECO:0000256" key="2">
    <source>
        <dbReference type="ARBA" id="ARBA00022475"/>
    </source>
</evidence>
<keyword evidence="2" id="KW-1003">Cell membrane</keyword>
<dbReference type="EMBL" id="UOFT01000033">
    <property type="protein sequence ID" value="VAW93361.1"/>
    <property type="molecule type" value="Genomic_DNA"/>
</dbReference>
<dbReference type="PANTHER" id="PTHR38035">
    <property type="entry name" value="UPF0070 PROTEIN YFGM"/>
    <property type="match status" value="1"/>
</dbReference>
<evidence type="ECO:0000256" key="8">
    <source>
        <dbReference type="ARBA" id="ARBA00024235"/>
    </source>
</evidence>
<dbReference type="GO" id="GO:0005886">
    <property type="term" value="C:plasma membrane"/>
    <property type="evidence" value="ECO:0007669"/>
    <property type="project" value="UniProtKB-SubCell"/>
</dbReference>
<dbReference type="InterPro" id="IPR018704">
    <property type="entry name" value="SecYEG/CpoB_TPR"/>
</dbReference>
<dbReference type="Pfam" id="PF09976">
    <property type="entry name" value="TPR_21"/>
    <property type="match status" value="1"/>
</dbReference>
<name>A0A3B0ZNV4_9ZZZZ</name>
<evidence type="ECO:0000256" key="9">
    <source>
        <dbReference type="SAM" id="MobiDB-lite"/>
    </source>
</evidence>
<feature type="region of interest" description="Disordered" evidence="9">
    <location>
        <begin position="196"/>
        <end position="220"/>
    </location>
</feature>
<evidence type="ECO:0000256" key="7">
    <source>
        <dbReference type="ARBA" id="ARBA00024197"/>
    </source>
</evidence>
<evidence type="ECO:0000256" key="1">
    <source>
        <dbReference type="ARBA" id="ARBA00004401"/>
    </source>
</evidence>
<evidence type="ECO:0000259" key="11">
    <source>
        <dbReference type="Pfam" id="PF09976"/>
    </source>
</evidence>